<gene>
    <name evidence="1" type="ORF">VTL71DRAFT_10402</name>
</gene>
<evidence type="ECO:0000313" key="1">
    <source>
        <dbReference type="EMBL" id="KAL2073078.1"/>
    </source>
</evidence>
<accession>A0ABR4CTH4</accession>
<organism evidence="1 2">
    <name type="scientific">Oculimacula yallundae</name>
    <dbReference type="NCBI Taxonomy" id="86028"/>
    <lineage>
        <taxon>Eukaryota</taxon>
        <taxon>Fungi</taxon>
        <taxon>Dikarya</taxon>
        <taxon>Ascomycota</taxon>
        <taxon>Pezizomycotina</taxon>
        <taxon>Leotiomycetes</taxon>
        <taxon>Helotiales</taxon>
        <taxon>Ploettnerulaceae</taxon>
        <taxon>Oculimacula</taxon>
    </lineage>
</organism>
<name>A0ABR4CTH4_9HELO</name>
<dbReference type="Proteomes" id="UP001595075">
    <property type="component" value="Unassembled WGS sequence"/>
</dbReference>
<keyword evidence="2" id="KW-1185">Reference proteome</keyword>
<sequence length="255" mass="29717">MSDTTPLAIAQDEERIITEVVRWLGLEEREGLLSARDETMPPSWKNILNIDRLCSACSSIPWHKIRGDEDSHERRPWPKIVVQDSHLTLRQTILNANSGCHFCATVLINTEANKGPARWPRRADAEKRRTKKWHNPKKEYADDYELHGDKEYGKNLFQSLRRITWTAKYADSAAQARRYQPYVSAAALWLIYAAGALFYCCDRTLYAFGSPWKPPSWESWKEKFRELVDHMRFTEFTRNLVRQALESMNQLEQGG</sequence>
<proteinExistence type="predicted"/>
<protein>
    <submittedName>
        <fullName evidence="1">Uncharacterized protein</fullName>
    </submittedName>
</protein>
<comment type="caution">
    <text evidence="1">The sequence shown here is derived from an EMBL/GenBank/DDBJ whole genome shotgun (WGS) entry which is preliminary data.</text>
</comment>
<dbReference type="EMBL" id="JAZHXI010000003">
    <property type="protein sequence ID" value="KAL2073078.1"/>
    <property type="molecule type" value="Genomic_DNA"/>
</dbReference>
<evidence type="ECO:0000313" key="2">
    <source>
        <dbReference type="Proteomes" id="UP001595075"/>
    </source>
</evidence>
<reference evidence="1 2" key="1">
    <citation type="journal article" date="2024" name="Commun. Biol.">
        <title>Comparative genomic analysis of thermophilic fungi reveals convergent evolutionary adaptations and gene losses.</title>
        <authorList>
            <person name="Steindorff A.S."/>
            <person name="Aguilar-Pontes M.V."/>
            <person name="Robinson A.J."/>
            <person name="Andreopoulos B."/>
            <person name="LaButti K."/>
            <person name="Kuo A."/>
            <person name="Mondo S."/>
            <person name="Riley R."/>
            <person name="Otillar R."/>
            <person name="Haridas S."/>
            <person name="Lipzen A."/>
            <person name="Grimwood J."/>
            <person name="Schmutz J."/>
            <person name="Clum A."/>
            <person name="Reid I.D."/>
            <person name="Moisan M.C."/>
            <person name="Butler G."/>
            <person name="Nguyen T.T.M."/>
            <person name="Dewar K."/>
            <person name="Conant G."/>
            <person name="Drula E."/>
            <person name="Henrissat B."/>
            <person name="Hansel C."/>
            <person name="Singer S."/>
            <person name="Hutchinson M.I."/>
            <person name="de Vries R.P."/>
            <person name="Natvig D.O."/>
            <person name="Powell A.J."/>
            <person name="Tsang A."/>
            <person name="Grigoriev I.V."/>
        </authorList>
    </citation>
    <scope>NUCLEOTIDE SEQUENCE [LARGE SCALE GENOMIC DNA]</scope>
    <source>
        <strain evidence="1 2">CBS 494.80</strain>
    </source>
</reference>